<dbReference type="AlphaFoldDB" id="A0A2U1MJ54"/>
<accession>A0A2U1MJ54</accession>
<organism evidence="1 2">
    <name type="scientific">Artemisia annua</name>
    <name type="common">Sweet wormwood</name>
    <dbReference type="NCBI Taxonomy" id="35608"/>
    <lineage>
        <taxon>Eukaryota</taxon>
        <taxon>Viridiplantae</taxon>
        <taxon>Streptophyta</taxon>
        <taxon>Embryophyta</taxon>
        <taxon>Tracheophyta</taxon>
        <taxon>Spermatophyta</taxon>
        <taxon>Magnoliopsida</taxon>
        <taxon>eudicotyledons</taxon>
        <taxon>Gunneridae</taxon>
        <taxon>Pentapetalae</taxon>
        <taxon>asterids</taxon>
        <taxon>campanulids</taxon>
        <taxon>Asterales</taxon>
        <taxon>Asteraceae</taxon>
        <taxon>Asteroideae</taxon>
        <taxon>Anthemideae</taxon>
        <taxon>Artemisiinae</taxon>
        <taxon>Artemisia</taxon>
    </lineage>
</organism>
<gene>
    <name evidence="1" type="ORF">CTI12_AA376690</name>
</gene>
<comment type="caution">
    <text evidence="1">The sequence shown here is derived from an EMBL/GenBank/DDBJ whole genome shotgun (WGS) entry which is preliminary data.</text>
</comment>
<keyword evidence="2" id="KW-1185">Reference proteome</keyword>
<dbReference type="SUPFAM" id="SSF51905">
    <property type="entry name" value="FAD/NAD(P)-binding domain"/>
    <property type="match status" value="1"/>
</dbReference>
<dbReference type="InterPro" id="IPR036188">
    <property type="entry name" value="FAD/NAD-bd_sf"/>
</dbReference>
<dbReference type="STRING" id="35608.A0A2U1MJ54"/>
<name>A0A2U1MJ54_ARTAN</name>
<dbReference type="Proteomes" id="UP000245207">
    <property type="component" value="Unassembled WGS sequence"/>
</dbReference>
<evidence type="ECO:0000313" key="2">
    <source>
        <dbReference type="Proteomes" id="UP000245207"/>
    </source>
</evidence>
<dbReference type="EMBL" id="PKPP01005149">
    <property type="protein sequence ID" value="PWA61256.1"/>
    <property type="molecule type" value="Genomic_DNA"/>
</dbReference>
<dbReference type="Gene3D" id="3.50.50.60">
    <property type="entry name" value="FAD/NAD(P)-binding domain"/>
    <property type="match status" value="2"/>
</dbReference>
<protein>
    <submittedName>
        <fullName evidence="1">Monodehydroascorbate reductase 4</fullName>
    </submittedName>
</protein>
<sequence>MPPRKKSTRTARAQPASARVNAIAPLVTMYSMYCERKFEIEPVEVIYYDGNSTLELCPYDMKVSLSDINLTTGLSLEAMRHTVLSSFGFDREGKVFGVDLKDGTCIPADLVVVAIGFFLNPSLFEGQLTIEKRGIIVNNQLKHVDAAGKSARHVVAAITVH</sequence>
<evidence type="ECO:0000313" key="1">
    <source>
        <dbReference type="EMBL" id="PWA61256.1"/>
    </source>
</evidence>
<dbReference type="OrthoDB" id="1831329at2759"/>
<reference evidence="1 2" key="1">
    <citation type="journal article" date="2018" name="Mol. Plant">
        <title>The genome of Artemisia annua provides insight into the evolution of Asteraceae family and artemisinin biosynthesis.</title>
        <authorList>
            <person name="Shen Q."/>
            <person name="Zhang L."/>
            <person name="Liao Z."/>
            <person name="Wang S."/>
            <person name="Yan T."/>
            <person name="Shi P."/>
            <person name="Liu M."/>
            <person name="Fu X."/>
            <person name="Pan Q."/>
            <person name="Wang Y."/>
            <person name="Lv Z."/>
            <person name="Lu X."/>
            <person name="Zhang F."/>
            <person name="Jiang W."/>
            <person name="Ma Y."/>
            <person name="Chen M."/>
            <person name="Hao X."/>
            <person name="Li L."/>
            <person name="Tang Y."/>
            <person name="Lv G."/>
            <person name="Zhou Y."/>
            <person name="Sun X."/>
            <person name="Brodelius P.E."/>
            <person name="Rose J.K.C."/>
            <person name="Tang K."/>
        </authorList>
    </citation>
    <scope>NUCLEOTIDE SEQUENCE [LARGE SCALE GENOMIC DNA]</scope>
    <source>
        <strain evidence="2">cv. Huhao1</strain>
        <tissue evidence="1">Leaf</tissue>
    </source>
</reference>
<proteinExistence type="predicted"/>